<keyword evidence="1" id="KW-0843">Virulence</keyword>
<reference key="2">
    <citation type="submission" date="2011-04" db="EMBL/GenBank/DDBJ databases">
        <title>Complete sequence of chromosome of Haliscomenobacter hydrossis DSM 1100.</title>
        <authorList>
            <consortium name="US DOE Joint Genome Institute (JGI-PGF)"/>
            <person name="Lucas S."/>
            <person name="Han J."/>
            <person name="Lapidus A."/>
            <person name="Bruce D."/>
            <person name="Goodwin L."/>
            <person name="Pitluck S."/>
            <person name="Peters L."/>
            <person name="Kyrpides N."/>
            <person name="Mavromatis K."/>
            <person name="Ivanova N."/>
            <person name="Ovchinnikova G."/>
            <person name="Pagani I."/>
            <person name="Daligault H."/>
            <person name="Detter J.C."/>
            <person name="Han C."/>
            <person name="Land M."/>
            <person name="Hauser L."/>
            <person name="Markowitz V."/>
            <person name="Cheng J.-F."/>
            <person name="Hugenholtz P."/>
            <person name="Woyke T."/>
            <person name="Wu D."/>
            <person name="Verbarg S."/>
            <person name="Frueling A."/>
            <person name="Brambilla E."/>
            <person name="Klenk H.-P."/>
            <person name="Eisen J.A."/>
        </authorList>
    </citation>
    <scope>NUCLEOTIDE SEQUENCE</scope>
    <source>
        <strain>DSM 1100</strain>
    </source>
</reference>
<name>F4KSF8_HALH1</name>
<dbReference type="InterPro" id="IPR011658">
    <property type="entry name" value="PA14_dom"/>
</dbReference>
<dbReference type="InterPro" id="IPR040840">
    <property type="entry name" value="TcA_TcB_BD"/>
</dbReference>
<dbReference type="EMBL" id="CP002691">
    <property type="protein sequence ID" value="AEE53361.1"/>
    <property type="molecule type" value="Genomic_DNA"/>
</dbReference>
<gene>
    <name evidence="3" type="ordered locus">Halhy_5536</name>
</gene>
<dbReference type="InterPro" id="IPR041079">
    <property type="entry name" value="Neuraminidase-like"/>
</dbReference>
<evidence type="ECO:0000259" key="2">
    <source>
        <dbReference type="PROSITE" id="PS51820"/>
    </source>
</evidence>
<dbReference type="RefSeq" id="WP_013767891.1">
    <property type="nucleotide sequence ID" value="NC_015510.1"/>
</dbReference>
<dbReference type="Pfam" id="PF03538">
    <property type="entry name" value="VRP1"/>
    <property type="match status" value="1"/>
</dbReference>
<evidence type="ECO:0000313" key="3">
    <source>
        <dbReference type="EMBL" id="AEE53361.1"/>
    </source>
</evidence>
<keyword evidence="4" id="KW-1185">Reference proteome</keyword>
<dbReference type="Pfam" id="PF07691">
    <property type="entry name" value="PA14"/>
    <property type="match status" value="1"/>
</dbReference>
<proteinExistence type="predicted"/>
<protein>
    <submittedName>
        <fullName evidence="3">PA14 domain protein</fullName>
    </submittedName>
</protein>
<dbReference type="InterPro" id="IPR037524">
    <property type="entry name" value="PA14/GLEYA"/>
</dbReference>
<dbReference type="InterPro" id="IPR046839">
    <property type="entry name" value="ABC_toxin_N"/>
</dbReference>
<dbReference type="eggNOG" id="COG3409">
    <property type="taxonomic scope" value="Bacteria"/>
</dbReference>
<dbReference type="SMART" id="SM00758">
    <property type="entry name" value="PA14"/>
    <property type="match status" value="1"/>
</dbReference>
<dbReference type="InterPro" id="IPR018003">
    <property type="entry name" value="Insecticidal_toxin/plasmid_vir"/>
</dbReference>
<sequence>MATFTIQGKITDTIGKPQRGLVIRASDKDFTGENSLGKPVLSDEDGTYRLVFTTADFVIQGKETTAADIVVRAFDREGKLLAKSPMLRGSEQTPDERAGKAPVVVNLVVGRDQDVEDFSVVRGRVTLGSKPVKNQLVRAYDQDLPSKKENRQELGMAYIDAYGRYYIVYTPKKARRAETGTADVVLDVPSTKETETYRSTVYYNAGQELIVDIELQGTPAAAEVEFERYIRIIQPIADEVPFDLLQAADLEFIANETGIPPIHVSYIQLAFAWNVQSKMEADVFYGLLRKGFSQQLPNWTVRRAGEFHVALREAIQESIIVHRSEKDAGEQVRQLLQFLASIVAEGSDTDNPTAVSLAVRSAIADATLSARFLEQYLERPADEDAFWGNMASDEVLGAYVPRIQLGLNLSGITSGNLALTKELLDRPAIGSLQDLTSYSKTDWKSLIEDSQVEIPAFIAGETPEEKAFNYADQIYNRLEDTLPMAYVQSAATNMLEPEVWSGVSQFLDRYPNYNFREKPIGKFIAELRNNSDDPFSGIEAAPRVEESLLRIGRLYNVAGKAERTKVLWEYGYTGASQIAGSPLKTLTRKLTNVLPEKEIVEIYNNAAQVNGMSLLTYSAIMEYLHYSTPSVVENREQPTNHETSRGMGESQVPAGIRNIPNWQELFGSLDSCSCDHCRSVYSPTAYFVDFLHHLLGGEYYVPDVWNEASSPYRELIARRPDLQHLKLTCENTNTRIPYIDLVNEILETYIVFNETLERDSKAPDTGKATADELAAEPQYIEQTAYSATYLGGAVYPLSLPFNLHLETSRAYAAHLGTSLFEIKKTIAGGNTPALNAEYLGLSETDYQILTGKTFAGADTTLDVRPHRLYGYDGPGLDAHLGRLKTFMERCRLTWDEVDALRQTNYLNKGYHLYALLEDPESTEEQKGAIRDLAANHQVFYWTITITGSDPCQLENLFFRYKNGESLSDAHFARIARFIRLWKKLGCTVMELDLLLTAFTQSPGEFIPEAIIENISSALQLRDRLKMPIDQLVCLWYDIPTIGRKSLFRRVFAGVSATQPFFRLDFTQIDLEKAQVNMGYSSGSAAILGNVWGFSSEDVRKNWEKIYPGANAPITISTQSAYYRHALFTQSAKISLADFFKLSEWTNIQAFERPANTLAMLDMVEMVKRSGFTINELQFLVEHTAEYWTDQAPKQEKVLLLAKTIREGLQKVSRDTKLPDSIDRGVVLTKLELWLEPTVATAIVRYLDEDFSFEVPLELEESLNIPNLNATRLQYRDKEKKLISTGFMTNVERDHLMSLLPSDAFRTAIQTLFGLSETQKSNFNQWLGEDNILQFIPGTPDLPAFNRLFNSPEIMDAETGRRDKQRVFRYFLQQLLPFLRLQLREKLLIDLLAGEFSLTPELVALIYRKGIRHSFDKEAISAVEMGGIECFSVPAGASETVGYGPVDTVWAVGTNTAVQRADWNGYMIAPASEEFTLYIDAKDQVQFWLDDNLLINNRREQDRTVHQFKATLKAGKLYSFRLLQLNIRPGADAVTRLSWSHKNMERQVIHPDHLLDANLFNSFYQQYVSFTKASLLTNKFQLTAEEVEWMLGRGASDFDHLDLYQPNFNHWLRLAQYAALQKESGISTSAGLIPIFQTADANKSNQDIDGKIVQVLGWTTAEISAIRSHYRPTTGELRNEILLSRLQKQISFSRKLKIELKQLFTWTSETDFSRLSNHMKQALSARYDGSEWLEIAKKINDPLRARRRDVLMDYLLARFQAIPQEEEGLEARITTPADLYAYFLIDVEMDPCMSTSRIVQANASLQLFAQRCLMNLEKNVSPETIDLDRYEWMRKYRVWEANRKVFLYPENWIEPELRDDKSEFFKALESELLQGEVTEENAQKALLDYLYKLDSIAYPDVRAFCEDPDSGELHVIARTHHTPQQYFYRKRTADQRWLAWEKVNVDVEGDSQAMVVWKGRLYLFWLNFFEKNTSDNLSEQYWEVKLVWSEYDGKSWLPKQISNHYIISPTTFAFDSRYPNAKYRKELKSHFITLKKSSTLNIEINFSYPEFEVTPNVYGQSDWWNCAYYRVGKFIFYSFGQAPTTEDHDIIAQVRNIGPFFIKGHFYTLRRQFQLFQTNNTGLILLSESNIPHINIILKQFINDRNNSKSFFIKKVRIFDQINLHYDVLLDSFYYSFSQDFIKSIHDEGVSALFNKDNQLLKEGVGSNQSTEIGYRDTIFFHFYQPDNRGPVRIPENYFPKESVDFSQELPYSVYNWEIFFHIPMLIANRLHQNQRFQEAQQWYHYIFNPTASDNENSPKRFWNVLPFRSSPTENIENLLRKLQLPADHPEKQEVISQIQAWRSNPFNPHLIARFRHSAYMKNVVMKYIDNLLAWGDSLFSQDTMESINEATQIYLLAAEVLGPRPVKIPRRTTSKPETYDALRERLDEFGNAFEDSLDFGPTSATTTALNEENSLNVNKRLSFYFCIPDNSFLLKYWDTVADRLFKIRHCQNIEGIVRQLDLFEPEIDPALLVRAKALGLDIGSVLRDLHAPLPHYRFTYILQKAFEICAEVKALGNSLLSALEKKDAEELSRIRAKQETQMLNLIMEIKLLQLQDARTMRENLDKNRESASYRWRYYKTMLGEQDVEIPELGTTIQETQLPSASDYGNLSGFESEDLEKAREAKDFGLIANTINLSASVAHFFPNIHVGWGAGTTFGGSNIGSAISAIAKGVEMEASLKSYDALRASKLGGFYRRQQEWTLQCNLAAKEIMSIDKQIASADIRISIAEKELNNHYQQIENAREIESFLRSKWTNEELYGWMQGAISGIFFQSYQLAFDLAKRAEKTFRYELGVTDSNYIQFGYWDGRYKGLLAGERLHLALKQLEKAYLDQNRRELELTKHVSLKLLNPLALLQLREAGKCDFAIPEELFDLDFPGHYFRRIKSVSISIPCVAGPYTTINATLRLKKSRIRAKANLTEELVDNFAGIQSIATSAAQNDSGLFELNFRDERYLPFEGTGAVSEWTLEMMEDRNLRQFDYNTIADVIVHMRYTAREGVDKNKVTGALKDKLKAITGETVLSRLFSLRHDFPNEWHAWKKAEAEVFTLKLEKHHFPYFAQLGEISIEEYKVYKKGEYPNTVISSAEKHTIKTALALTGLLHPKPDDNLLDYFLVLNYSVGEPDDHEKSQENPPSTGLRT</sequence>
<dbReference type="KEGG" id="hhy:Halhy_5536"/>
<dbReference type="Pfam" id="PF18276">
    <property type="entry name" value="TcA_TcB_BD"/>
    <property type="match status" value="1"/>
</dbReference>
<dbReference type="Proteomes" id="UP000008461">
    <property type="component" value="Chromosome"/>
</dbReference>
<reference evidence="3 4" key="1">
    <citation type="journal article" date="2011" name="Stand. Genomic Sci.">
        <title>Complete genome sequence of Haliscomenobacter hydrossis type strain (O).</title>
        <authorList>
            <consortium name="US DOE Joint Genome Institute (JGI-PGF)"/>
            <person name="Daligault H."/>
            <person name="Lapidus A."/>
            <person name="Zeytun A."/>
            <person name="Nolan M."/>
            <person name="Lucas S."/>
            <person name="Del Rio T.G."/>
            <person name="Tice H."/>
            <person name="Cheng J.F."/>
            <person name="Tapia R."/>
            <person name="Han C."/>
            <person name="Goodwin L."/>
            <person name="Pitluck S."/>
            <person name="Liolios K."/>
            <person name="Pagani I."/>
            <person name="Ivanova N."/>
            <person name="Huntemann M."/>
            <person name="Mavromatis K."/>
            <person name="Mikhailova N."/>
            <person name="Pati A."/>
            <person name="Chen A."/>
            <person name="Palaniappan K."/>
            <person name="Land M."/>
            <person name="Hauser L."/>
            <person name="Brambilla E.M."/>
            <person name="Rohde M."/>
            <person name="Verbarg S."/>
            <person name="Goker M."/>
            <person name="Bristow J."/>
            <person name="Eisen J.A."/>
            <person name="Markowitz V."/>
            <person name="Hugenholtz P."/>
            <person name="Kyrpides N.C."/>
            <person name="Klenk H.P."/>
            <person name="Woyke T."/>
        </authorList>
    </citation>
    <scope>NUCLEOTIDE SEQUENCE [LARGE SCALE GENOMIC DNA]</scope>
    <source>
        <strain evidence="4">ATCC 27775 / DSM 1100 / LMG 10767 / O</strain>
    </source>
</reference>
<feature type="domain" description="PA14" evidence="2">
    <location>
        <begin position="1405"/>
        <end position="1552"/>
    </location>
</feature>
<dbReference type="HOGENOM" id="CLU_000189_0_0_10"/>
<dbReference type="eggNOG" id="COG2351">
    <property type="taxonomic scope" value="Bacteria"/>
</dbReference>
<accession>F4KSF8</accession>
<evidence type="ECO:0000256" key="1">
    <source>
        <dbReference type="ARBA" id="ARBA00023026"/>
    </source>
</evidence>
<dbReference type="SUPFAM" id="SSF56988">
    <property type="entry name" value="Anthrax protective antigen"/>
    <property type="match status" value="1"/>
</dbReference>
<dbReference type="Pfam" id="PF18413">
    <property type="entry name" value="Neuraminidase"/>
    <property type="match status" value="1"/>
</dbReference>
<dbReference type="Pfam" id="PF20220">
    <property type="entry name" value="ABC_toxin_N"/>
    <property type="match status" value="1"/>
</dbReference>
<evidence type="ECO:0000313" key="4">
    <source>
        <dbReference type="Proteomes" id="UP000008461"/>
    </source>
</evidence>
<dbReference type="PROSITE" id="PS51820">
    <property type="entry name" value="PA14"/>
    <property type="match status" value="1"/>
</dbReference>
<dbReference type="OrthoDB" id="9781691at2"/>
<dbReference type="Gene3D" id="3.90.182.10">
    <property type="entry name" value="Toxin - Anthrax Protective Antigen,domain 1"/>
    <property type="match status" value="1"/>
</dbReference>
<organism evidence="3 4">
    <name type="scientific">Haliscomenobacter hydrossis (strain ATCC 27775 / DSM 1100 / LMG 10767 / O)</name>
    <dbReference type="NCBI Taxonomy" id="760192"/>
    <lineage>
        <taxon>Bacteria</taxon>
        <taxon>Pseudomonadati</taxon>
        <taxon>Bacteroidota</taxon>
        <taxon>Saprospiria</taxon>
        <taxon>Saprospirales</taxon>
        <taxon>Haliscomenobacteraceae</taxon>
        <taxon>Haliscomenobacter</taxon>
    </lineage>
</organism>
<dbReference type="STRING" id="760192.Halhy_5536"/>